<comment type="caution">
    <text evidence="1">The sequence shown here is derived from an EMBL/GenBank/DDBJ whole genome shotgun (WGS) entry which is preliminary data.</text>
</comment>
<evidence type="ECO:0000313" key="1">
    <source>
        <dbReference type="EMBL" id="CAD8106589.1"/>
    </source>
</evidence>
<protein>
    <submittedName>
        <fullName evidence="1">Uncharacterized protein</fullName>
    </submittedName>
</protein>
<accession>A0A8S1PVJ0</accession>
<keyword evidence="2" id="KW-1185">Reference proteome</keyword>
<dbReference type="Proteomes" id="UP000692954">
    <property type="component" value="Unassembled WGS sequence"/>
</dbReference>
<gene>
    <name evidence="1" type="ORF">PSON_ATCC_30995.1.T0870058</name>
</gene>
<dbReference type="AlphaFoldDB" id="A0A8S1PVJ0"/>
<reference evidence="1" key="1">
    <citation type="submission" date="2021-01" db="EMBL/GenBank/DDBJ databases">
        <authorList>
            <consortium name="Genoscope - CEA"/>
            <person name="William W."/>
        </authorList>
    </citation>
    <scope>NUCLEOTIDE SEQUENCE</scope>
</reference>
<evidence type="ECO:0000313" key="2">
    <source>
        <dbReference type="Proteomes" id="UP000692954"/>
    </source>
</evidence>
<sequence length="242" mass="28607">MSSNYDALELSNDNNGLCYVSSQEGPTDLNDNEEKRPSFEANDLLFKSQQIRKYDDDLQQQFNEVRDFEQIDQIHEENNNFQDISGEVFENNQFSFQAGPDLFQSEESYLLELTNKEQLKNSKIEVKMPGETKNLPKCFARQLQQFIENSIKYSDDPELKKALDYSQVKQFLKLNPERMGKVKLLEFIGTNMGQMFCQEFFGNCQWNYRLTKESKTNIELCFRHNLSYYLEVIKKKRKLDQN</sequence>
<dbReference type="EMBL" id="CAJJDN010000087">
    <property type="protein sequence ID" value="CAD8106589.1"/>
    <property type="molecule type" value="Genomic_DNA"/>
</dbReference>
<proteinExistence type="predicted"/>
<organism evidence="1 2">
    <name type="scientific">Paramecium sonneborni</name>
    <dbReference type="NCBI Taxonomy" id="65129"/>
    <lineage>
        <taxon>Eukaryota</taxon>
        <taxon>Sar</taxon>
        <taxon>Alveolata</taxon>
        <taxon>Ciliophora</taxon>
        <taxon>Intramacronucleata</taxon>
        <taxon>Oligohymenophorea</taxon>
        <taxon>Peniculida</taxon>
        <taxon>Parameciidae</taxon>
        <taxon>Paramecium</taxon>
    </lineage>
</organism>
<dbReference type="OrthoDB" id="10371084at2759"/>
<name>A0A8S1PVJ0_9CILI</name>